<evidence type="ECO:0000313" key="2">
    <source>
        <dbReference type="EMBL" id="GFZ11578.1"/>
    </source>
</evidence>
<reference evidence="2 3" key="1">
    <citation type="submission" date="2019-07" db="EMBL/GenBank/DDBJ databases">
        <title>De Novo Assembly of kiwifruit Actinidia rufa.</title>
        <authorList>
            <person name="Sugita-Konishi S."/>
            <person name="Sato K."/>
            <person name="Mori E."/>
            <person name="Abe Y."/>
            <person name="Kisaki G."/>
            <person name="Hamano K."/>
            <person name="Suezawa K."/>
            <person name="Otani M."/>
            <person name="Fukuda T."/>
            <person name="Manabe T."/>
            <person name="Gomi K."/>
            <person name="Tabuchi M."/>
            <person name="Akimitsu K."/>
            <person name="Kataoka I."/>
        </authorList>
    </citation>
    <scope>NUCLEOTIDE SEQUENCE [LARGE SCALE GENOMIC DNA]</scope>
    <source>
        <strain evidence="3">cv. Fuchu</strain>
    </source>
</reference>
<gene>
    <name evidence="2" type="ORF">Acr_22g0009760</name>
</gene>
<name>A0A7J0GLG9_9ERIC</name>
<keyword evidence="3" id="KW-1185">Reference proteome</keyword>
<accession>A0A7J0GLG9</accession>
<dbReference type="Proteomes" id="UP000585474">
    <property type="component" value="Unassembled WGS sequence"/>
</dbReference>
<evidence type="ECO:0000256" key="1">
    <source>
        <dbReference type="SAM" id="MobiDB-lite"/>
    </source>
</evidence>
<evidence type="ECO:0000313" key="3">
    <source>
        <dbReference type="Proteomes" id="UP000585474"/>
    </source>
</evidence>
<dbReference type="EMBL" id="BJWL01000022">
    <property type="protein sequence ID" value="GFZ11578.1"/>
    <property type="molecule type" value="Genomic_DNA"/>
</dbReference>
<feature type="region of interest" description="Disordered" evidence="1">
    <location>
        <begin position="63"/>
        <end position="82"/>
    </location>
</feature>
<dbReference type="AlphaFoldDB" id="A0A7J0GLG9"/>
<feature type="compositionally biased region" description="Acidic residues" evidence="1">
    <location>
        <begin position="71"/>
        <end position="82"/>
    </location>
</feature>
<comment type="caution">
    <text evidence="2">The sequence shown here is derived from an EMBL/GenBank/DDBJ whole genome shotgun (WGS) entry which is preliminary data.</text>
</comment>
<organism evidence="2 3">
    <name type="scientific">Actinidia rufa</name>
    <dbReference type="NCBI Taxonomy" id="165716"/>
    <lineage>
        <taxon>Eukaryota</taxon>
        <taxon>Viridiplantae</taxon>
        <taxon>Streptophyta</taxon>
        <taxon>Embryophyta</taxon>
        <taxon>Tracheophyta</taxon>
        <taxon>Spermatophyta</taxon>
        <taxon>Magnoliopsida</taxon>
        <taxon>eudicotyledons</taxon>
        <taxon>Gunneridae</taxon>
        <taxon>Pentapetalae</taxon>
        <taxon>asterids</taxon>
        <taxon>Ericales</taxon>
        <taxon>Actinidiaceae</taxon>
        <taxon>Actinidia</taxon>
    </lineage>
</organism>
<protein>
    <submittedName>
        <fullName evidence="2">Uncharacterized protein</fullName>
    </submittedName>
</protein>
<sequence length="154" mass="16733">MSMKALQSGHLLSVLFPPACTFEHGLSSESELKLSAAADAGTQRTDLLKKCFTSLMEASVSLKEAQGEKEESGDDQDAETQEEFLDQCAKVAVALENGTVVEEGIWTTKSKSLNWRLINRVLYSLLYGGTPSSATRTLIASTSHLQLPQHLPCM</sequence>
<proteinExistence type="predicted"/>